<feature type="binding site" evidence="19">
    <location>
        <position position="346"/>
    </location>
    <ligand>
        <name>phosphoenolpyruvate</name>
        <dbReference type="ChEBI" id="CHEBI:58702"/>
    </ligand>
</feature>
<dbReference type="EC" id="2.7.3.9" evidence="6 17"/>
<feature type="active site" description="Tele-phosphohistidine intermediate" evidence="18">
    <location>
        <position position="203"/>
    </location>
</feature>
<evidence type="ECO:0000256" key="18">
    <source>
        <dbReference type="PIRSR" id="PIRSR000732-1"/>
    </source>
</evidence>
<evidence type="ECO:0000256" key="12">
    <source>
        <dbReference type="ARBA" id="ARBA00022683"/>
    </source>
</evidence>
<dbReference type="InterPro" id="IPR006318">
    <property type="entry name" value="PTS_EI-like"/>
</dbReference>
<dbReference type="SUPFAM" id="SSF51621">
    <property type="entry name" value="Phosphoenolpyruvate/pyruvate domain"/>
    <property type="match status" value="1"/>
</dbReference>
<evidence type="ECO:0000259" key="22">
    <source>
        <dbReference type="Pfam" id="PF00391"/>
    </source>
</evidence>
<keyword evidence="9 17" id="KW-0963">Cytoplasm</keyword>
<evidence type="ECO:0000256" key="19">
    <source>
        <dbReference type="PIRSR" id="PIRSR000732-2"/>
    </source>
</evidence>
<dbReference type="InterPro" id="IPR015813">
    <property type="entry name" value="Pyrv/PenolPyrv_kinase-like_dom"/>
</dbReference>
<dbReference type="Pfam" id="PF00391">
    <property type="entry name" value="PEP-utilizers"/>
    <property type="match status" value="1"/>
</dbReference>
<feature type="binding site" evidence="19">
    <location>
        <begin position="468"/>
        <end position="469"/>
    </location>
    <ligand>
        <name>phosphoenolpyruvate</name>
        <dbReference type="ChEBI" id="CHEBI:58702"/>
    </ligand>
</feature>
<evidence type="ECO:0000256" key="15">
    <source>
        <dbReference type="ARBA" id="ARBA00022842"/>
    </source>
</evidence>
<evidence type="ECO:0000256" key="3">
    <source>
        <dbReference type="ARBA" id="ARBA00002728"/>
    </source>
</evidence>
<dbReference type="GO" id="GO:0046872">
    <property type="term" value="F:metal ion binding"/>
    <property type="evidence" value="ECO:0007669"/>
    <property type="project" value="UniProtKB-KW"/>
</dbReference>
<evidence type="ECO:0000256" key="1">
    <source>
        <dbReference type="ARBA" id="ARBA00000683"/>
    </source>
</evidence>
<feature type="binding site" evidence="20">
    <location>
        <position position="445"/>
    </location>
    <ligand>
        <name>Mg(2+)</name>
        <dbReference type="ChEBI" id="CHEBI:18420"/>
    </ligand>
</feature>
<dbReference type="SUPFAM" id="SSF52009">
    <property type="entry name" value="Phosphohistidine domain"/>
    <property type="match status" value="1"/>
</dbReference>
<comment type="subcellular location">
    <subcellularLocation>
        <location evidence="4 17">Cytoplasm</location>
    </subcellularLocation>
</comment>
<dbReference type="Gene3D" id="1.10.274.10">
    <property type="entry name" value="PtsI, HPr-binding domain"/>
    <property type="match status" value="1"/>
</dbReference>
<dbReference type="SUPFAM" id="SSF47831">
    <property type="entry name" value="Enzyme I of the PEP:sugar phosphotransferase system HPr-binding (sub)domain"/>
    <property type="match status" value="1"/>
</dbReference>
<keyword evidence="21" id="KW-0175">Coiled coil</keyword>
<protein>
    <recommendedName>
        <fullName evidence="7 17">Phosphoenolpyruvate-protein phosphotransferase</fullName>
        <ecNumber evidence="6 17">2.7.3.9</ecNumber>
    </recommendedName>
    <alternativeName>
        <fullName evidence="16 17">Phosphotransferase system, enzyme I</fullName>
    </alternativeName>
</protein>
<sequence>MYDNKKDNMQNKIIQLKGIPAAPGIVIGHAHVFGAEDLTPSEIKIEAENVNAEIEKFKVALIKTKKEITSIENKISVELGVEHGKIFSAHLLVLEDAVLVEEVILRVKKKKRNVEFIFSEVLNSYVKALSEVKDEYLRDRMSDIMDVGKRILRNLMGTTDYRMEELSEKCIVIAYDLAPSDTAMMHKGRVLGFATDIGGRTSHTAIMAKSLEIPAVVGLDNITHLVKNGDLVILDGIHGVVIVNPTKNFIEKYEREKEKYEHLERDLTELRNLKSETIDGKKVILAGNIELPEDVASVIAHGGEGIGLYRTEYFFMNRQDLPSEEEQFNAYKSVAMRTKPNFVIVRTLDLGGDKFLSQLDIPKEMNPFLGWRAIRFCLARPDIFKTQLRAILRASSYGKFKLMYPLISGVEEFRKANVMLEEVKQELRKKNIPFDEKIPVGAMIEVPSAAMTSDILAKEAAFFSIGTNDLIQYTLAVDRVNEKIAYLYEPTHPAIIHMIKMIIDNGHKENIPVGLCGEMAGDISMIIILLGLGLDEFSTSPIAIPEVKKVFRSIKYSDAQKVAENVLSMKTGKEIQEYAYLMLKKLVPAIINDLSSS</sequence>
<feature type="domain" description="PEP-utilising enzyme C-terminal" evidence="23">
    <location>
        <begin position="267"/>
        <end position="555"/>
    </location>
</feature>
<evidence type="ECO:0000259" key="24">
    <source>
        <dbReference type="Pfam" id="PF05524"/>
    </source>
</evidence>
<feature type="domain" description="Phosphotransferase system enzyme I N-terminal" evidence="24">
    <location>
        <begin position="17"/>
        <end position="140"/>
    </location>
</feature>
<feature type="coiled-coil region" evidence="21">
    <location>
        <begin position="246"/>
        <end position="273"/>
    </location>
</feature>
<keyword evidence="25" id="KW-0670">Pyruvate</keyword>
<dbReference type="Pfam" id="PF05524">
    <property type="entry name" value="PEP-utilisers_N"/>
    <property type="match status" value="1"/>
</dbReference>
<dbReference type="Gene3D" id="3.50.30.10">
    <property type="entry name" value="Phosphohistidine domain"/>
    <property type="match status" value="1"/>
</dbReference>
<dbReference type="PRINTS" id="PR01736">
    <property type="entry name" value="PHPHTRNFRASE"/>
</dbReference>
<dbReference type="GO" id="GO:0005737">
    <property type="term" value="C:cytoplasm"/>
    <property type="evidence" value="ECO:0007669"/>
    <property type="project" value="UniProtKB-SubCell"/>
</dbReference>
<feature type="binding site" evidence="19">
    <location>
        <position position="479"/>
    </location>
    <ligand>
        <name>phosphoenolpyruvate</name>
        <dbReference type="ChEBI" id="CHEBI:58702"/>
    </ligand>
</feature>
<dbReference type="PIRSF" id="PIRSF000732">
    <property type="entry name" value="PTS_enzyme_I"/>
    <property type="match status" value="1"/>
</dbReference>
<dbReference type="InterPro" id="IPR036637">
    <property type="entry name" value="Phosphohistidine_dom_sf"/>
</dbReference>
<evidence type="ECO:0000256" key="16">
    <source>
        <dbReference type="ARBA" id="ARBA00033235"/>
    </source>
</evidence>
<dbReference type="GO" id="GO:0008965">
    <property type="term" value="F:phosphoenolpyruvate-protein phosphotransferase activity"/>
    <property type="evidence" value="ECO:0007669"/>
    <property type="project" value="UniProtKB-EC"/>
</dbReference>
<proteinExistence type="inferred from homology"/>
<keyword evidence="13 17" id="KW-0479">Metal-binding</keyword>
<evidence type="ECO:0000256" key="14">
    <source>
        <dbReference type="ARBA" id="ARBA00022777"/>
    </source>
</evidence>
<dbReference type="InterPro" id="IPR036618">
    <property type="entry name" value="PtsI_HPr-bd_sf"/>
</dbReference>
<evidence type="ECO:0000256" key="13">
    <source>
        <dbReference type="ARBA" id="ARBA00022723"/>
    </source>
</evidence>
<evidence type="ECO:0000256" key="9">
    <source>
        <dbReference type="ARBA" id="ARBA00022490"/>
    </source>
</evidence>
<keyword evidence="15 17" id="KW-0460">Magnesium</keyword>
<gene>
    <name evidence="25" type="ORF">OMAG_000064</name>
</gene>
<evidence type="ECO:0000256" key="5">
    <source>
        <dbReference type="ARBA" id="ARBA00007837"/>
    </source>
</evidence>
<feature type="binding site" evidence="19">
    <location>
        <position position="310"/>
    </location>
    <ligand>
        <name>phosphoenolpyruvate</name>
        <dbReference type="ChEBI" id="CHEBI:58702"/>
    </ligand>
</feature>
<comment type="function">
    <text evidence="3 17">General (non sugar-specific) component of the phosphoenolpyruvate-dependent sugar phosphotransferase system (sugar PTS). This major carbohydrate active-transport system catalyzes the phosphorylation of incoming sugar substrates concomitantly with their translocation across the cell membrane. Enzyme I transfers the phosphoryl group from phosphoenolpyruvate (PEP) to the phosphoryl carrier protein (HPr).</text>
</comment>
<feature type="domain" description="PEP-utilising enzyme mobile" evidence="22">
    <location>
        <begin position="167"/>
        <end position="239"/>
    </location>
</feature>
<evidence type="ECO:0000256" key="2">
    <source>
        <dbReference type="ARBA" id="ARBA00001946"/>
    </source>
</evidence>
<keyword evidence="12 17" id="KW-0598">Phosphotransferase system</keyword>
<comment type="catalytic activity">
    <reaction evidence="1 17">
        <text>L-histidyl-[protein] + phosphoenolpyruvate = N(pros)-phospho-L-histidyl-[protein] + pyruvate</text>
        <dbReference type="Rhea" id="RHEA:23880"/>
        <dbReference type="Rhea" id="RHEA-COMP:9745"/>
        <dbReference type="Rhea" id="RHEA-COMP:9746"/>
        <dbReference type="ChEBI" id="CHEBI:15361"/>
        <dbReference type="ChEBI" id="CHEBI:29979"/>
        <dbReference type="ChEBI" id="CHEBI:58702"/>
        <dbReference type="ChEBI" id="CHEBI:64837"/>
        <dbReference type="EC" id="2.7.3.9"/>
    </reaction>
</comment>
<comment type="cofactor">
    <cofactor evidence="2 17 20">
        <name>Mg(2+)</name>
        <dbReference type="ChEBI" id="CHEBI:18420"/>
    </cofactor>
</comment>
<evidence type="ECO:0000256" key="7">
    <source>
        <dbReference type="ARBA" id="ARBA00016544"/>
    </source>
</evidence>
<organism evidence="25 26">
    <name type="scientific">Candidatus Omnitrophus magneticus</name>
    <dbReference type="NCBI Taxonomy" id="1609969"/>
    <lineage>
        <taxon>Bacteria</taxon>
        <taxon>Pseudomonadati</taxon>
        <taxon>Candidatus Omnitrophota</taxon>
        <taxon>Candidatus Omnitrophus</taxon>
    </lineage>
</organism>
<dbReference type="GO" id="GO:0016301">
    <property type="term" value="F:kinase activity"/>
    <property type="evidence" value="ECO:0007669"/>
    <property type="project" value="UniProtKB-KW"/>
</dbReference>
<dbReference type="InterPro" id="IPR008731">
    <property type="entry name" value="PTS_EIN"/>
</dbReference>
<dbReference type="InterPro" id="IPR008279">
    <property type="entry name" value="PEP-util_enz_mobile_dom"/>
</dbReference>
<evidence type="ECO:0000313" key="26">
    <source>
        <dbReference type="Proteomes" id="UP000033428"/>
    </source>
</evidence>
<dbReference type="AlphaFoldDB" id="A0A0F0CVL2"/>
<dbReference type="Pfam" id="PF02896">
    <property type="entry name" value="PEP-utilizers_C"/>
    <property type="match status" value="1"/>
</dbReference>
<dbReference type="PATRIC" id="fig|1609969.3.peg.77"/>
<dbReference type="EMBL" id="JYNY01000016">
    <property type="protein sequence ID" value="KJJ86074.1"/>
    <property type="molecule type" value="Genomic_DNA"/>
</dbReference>
<dbReference type="NCBIfam" id="TIGR01417">
    <property type="entry name" value="PTS_I_fam"/>
    <property type="match status" value="1"/>
</dbReference>
<evidence type="ECO:0000256" key="10">
    <source>
        <dbReference type="ARBA" id="ARBA00022597"/>
    </source>
</evidence>
<keyword evidence="11 17" id="KW-0808">Transferase</keyword>
<comment type="similarity">
    <text evidence="5 17">Belongs to the PEP-utilizing enzyme family.</text>
</comment>
<feature type="binding site" evidence="20">
    <location>
        <position position="469"/>
    </location>
    <ligand>
        <name>Mg(2+)</name>
        <dbReference type="ChEBI" id="CHEBI:18420"/>
    </ligand>
</feature>
<evidence type="ECO:0000256" key="17">
    <source>
        <dbReference type="PIRNR" id="PIRNR000732"/>
    </source>
</evidence>
<evidence type="ECO:0000256" key="8">
    <source>
        <dbReference type="ARBA" id="ARBA00022448"/>
    </source>
</evidence>
<dbReference type="Proteomes" id="UP000033428">
    <property type="component" value="Unassembled WGS sequence"/>
</dbReference>
<dbReference type="InterPro" id="IPR024692">
    <property type="entry name" value="PTS_EI"/>
</dbReference>
<evidence type="ECO:0000256" key="20">
    <source>
        <dbReference type="PIRSR" id="PIRSR000732-3"/>
    </source>
</evidence>
<keyword evidence="8 17" id="KW-0813">Transport</keyword>
<dbReference type="InterPro" id="IPR000121">
    <property type="entry name" value="PEP_util_C"/>
</dbReference>
<keyword evidence="26" id="KW-1185">Reference proteome</keyword>
<comment type="caution">
    <text evidence="25">The sequence shown here is derived from an EMBL/GenBank/DDBJ whole genome shotgun (WGS) entry which is preliminary data.</text>
</comment>
<evidence type="ECO:0000259" key="23">
    <source>
        <dbReference type="Pfam" id="PF02896"/>
    </source>
</evidence>
<evidence type="ECO:0000256" key="21">
    <source>
        <dbReference type="SAM" id="Coils"/>
    </source>
</evidence>
<accession>A0A0F0CVL2</accession>
<dbReference type="InterPro" id="IPR050499">
    <property type="entry name" value="PEP-utilizing_PTS_enzyme"/>
</dbReference>
<evidence type="ECO:0000256" key="11">
    <source>
        <dbReference type="ARBA" id="ARBA00022679"/>
    </source>
</evidence>
<evidence type="ECO:0000256" key="6">
    <source>
        <dbReference type="ARBA" id="ARBA00012232"/>
    </source>
</evidence>
<keyword evidence="10 17" id="KW-0762">Sugar transport</keyword>
<keyword evidence="14 17" id="KW-0418">Kinase</keyword>
<dbReference type="PANTHER" id="PTHR46244">
    <property type="entry name" value="PHOSPHOENOLPYRUVATE-PROTEIN PHOSPHOTRANSFERASE"/>
    <property type="match status" value="1"/>
</dbReference>
<reference evidence="25 26" key="1">
    <citation type="submission" date="2015-02" db="EMBL/GenBank/DDBJ databases">
        <title>Single-cell genomics of uncultivated deep-branching MTB reveals a conserved set of magnetosome genes.</title>
        <authorList>
            <person name="Kolinko S."/>
            <person name="Richter M."/>
            <person name="Glockner F.O."/>
            <person name="Brachmann A."/>
            <person name="Schuler D."/>
        </authorList>
    </citation>
    <scope>NUCLEOTIDE SEQUENCE [LARGE SCALE GENOMIC DNA]</scope>
    <source>
        <strain evidence="25">SKK-01</strain>
    </source>
</reference>
<name>A0A0F0CVL2_9BACT</name>
<evidence type="ECO:0000313" key="25">
    <source>
        <dbReference type="EMBL" id="KJJ86074.1"/>
    </source>
</evidence>
<dbReference type="PANTHER" id="PTHR46244:SF3">
    <property type="entry name" value="PHOSPHOENOLPYRUVATE-PROTEIN PHOSPHOTRANSFERASE"/>
    <property type="match status" value="1"/>
</dbReference>
<dbReference type="InterPro" id="IPR040442">
    <property type="entry name" value="Pyrv_kinase-like_dom_sf"/>
</dbReference>
<evidence type="ECO:0000256" key="4">
    <source>
        <dbReference type="ARBA" id="ARBA00004496"/>
    </source>
</evidence>
<feature type="active site" description="Proton donor" evidence="18">
    <location>
        <position position="516"/>
    </location>
</feature>
<dbReference type="GO" id="GO:0009401">
    <property type="term" value="P:phosphoenolpyruvate-dependent sugar phosphotransferase system"/>
    <property type="evidence" value="ECO:0007669"/>
    <property type="project" value="UniProtKB-KW"/>
</dbReference>
<dbReference type="Gene3D" id="3.20.20.60">
    <property type="entry name" value="Phosphoenolpyruvate-binding domains"/>
    <property type="match status" value="1"/>
</dbReference>